<reference evidence="4" key="1">
    <citation type="submission" date="2022-08" db="UniProtKB">
        <authorList>
            <consortium name="EnsemblMetazoa"/>
        </authorList>
    </citation>
    <scope>IDENTIFICATION</scope>
    <source>
        <strain evidence="4">05x7-T-G4-1.051#20</strain>
    </source>
</reference>
<dbReference type="InterPro" id="IPR011705">
    <property type="entry name" value="BACK"/>
</dbReference>
<dbReference type="Gene3D" id="2.60.120.820">
    <property type="entry name" value="PHR domain"/>
    <property type="match status" value="1"/>
</dbReference>
<name>A0A8W8NUS2_MAGGI</name>
<dbReference type="InterPro" id="IPR011333">
    <property type="entry name" value="SKP1/BTB/POZ_sf"/>
</dbReference>
<dbReference type="SMART" id="SM00875">
    <property type="entry name" value="BACK"/>
    <property type="match status" value="1"/>
</dbReference>
<keyword evidence="5" id="KW-1185">Reference proteome</keyword>
<dbReference type="PANTHER" id="PTHR45774">
    <property type="entry name" value="BTB/POZ DOMAIN-CONTAINING"/>
    <property type="match status" value="1"/>
</dbReference>
<accession>A0A8W8NUS2</accession>
<evidence type="ECO:0000313" key="5">
    <source>
        <dbReference type="Proteomes" id="UP000005408"/>
    </source>
</evidence>
<dbReference type="GO" id="GO:0005829">
    <property type="term" value="C:cytosol"/>
    <property type="evidence" value="ECO:0007669"/>
    <property type="project" value="TreeGrafter"/>
</dbReference>
<protein>
    <recommendedName>
        <fullName evidence="3">BTB domain-containing protein</fullName>
    </recommendedName>
</protein>
<comment type="subcellular location">
    <subcellularLocation>
        <location evidence="1">Cytoplasm</location>
    </subcellularLocation>
</comment>
<evidence type="ECO:0000256" key="1">
    <source>
        <dbReference type="ARBA" id="ARBA00004496"/>
    </source>
</evidence>
<dbReference type="SMART" id="SM00225">
    <property type="entry name" value="BTB"/>
    <property type="match status" value="1"/>
</dbReference>
<dbReference type="InterPro" id="IPR038648">
    <property type="entry name" value="PHR_sf"/>
</dbReference>
<dbReference type="GO" id="GO:0022008">
    <property type="term" value="P:neurogenesis"/>
    <property type="evidence" value="ECO:0007669"/>
    <property type="project" value="TreeGrafter"/>
</dbReference>
<dbReference type="Proteomes" id="UP000005408">
    <property type="component" value="Unassembled WGS sequence"/>
</dbReference>
<dbReference type="PROSITE" id="PS50097">
    <property type="entry name" value="BTB"/>
    <property type="match status" value="1"/>
</dbReference>
<dbReference type="AlphaFoldDB" id="A0A8W8NUS2"/>
<dbReference type="PANTHER" id="PTHR45774:SF3">
    <property type="entry name" value="BTB (POZ) DOMAIN-CONTAINING 2B-RELATED"/>
    <property type="match status" value="1"/>
</dbReference>
<dbReference type="Pfam" id="PF07707">
    <property type="entry name" value="BACK"/>
    <property type="match status" value="1"/>
</dbReference>
<dbReference type="OMA" id="CANFITE"/>
<dbReference type="SUPFAM" id="SSF54695">
    <property type="entry name" value="POZ domain"/>
    <property type="match status" value="1"/>
</dbReference>
<dbReference type="InterPro" id="IPR000210">
    <property type="entry name" value="BTB/POZ_dom"/>
</dbReference>
<proteinExistence type="predicted"/>
<dbReference type="EnsemblMetazoa" id="G8356.4">
    <property type="protein sequence ID" value="G8356.4:cds"/>
    <property type="gene ID" value="G8356"/>
</dbReference>
<evidence type="ECO:0000256" key="2">
    <source>
        <dbReference type="ARBA" id="ARBA00022490"/>
    </source>
</evidence>
<dbReference type="EnsemblMetazoa" id="G8356.5">
    <property type="protein sequence ID" value="G8356.5:cds"/>
    <property type="gene ID" value="G8356"/>
</dbReference>
<organism evidence="4 5">
    <name type="scientific">Magallana gigas</name>
    <name type="common">Pacific oyster</name>
    <name type="synonym">Crassostrea gigas</name>
    <dbReference type="NCBI Taxonomy" id="29159"/>
    <lineage>
        <taxon>Eukaryota</taxon>
        <taxon>Metazoa</taxon>
        <taxon>Spiralia</taxon>
        <taxon>Lophotrochozoa</taxon>
        <taxon>Mollusca</taxon>
        <taxon>Bivalvia</taxon>
        <taxon>Autobranchia</taxon>
        <taxon>Pteriomorphia</taxon>
        <taxon>Ostreida</taxon>
        <taxon>Ostreoidea</taxon>
        <taxon>Ostreidae</taxon>
        <taxon>Magallana</taxon>
    </lineage>
</organism>
<dbReference type="Pfam" id="PF08005">
    <property type="entry name" value="PHR"/>
    <property type="match status" value="1"/>
</dbReference>
<sequence>MAGASHGDWRAEKSVVECNRYMLSKELYCDVTFKVGDTLIKAHKCILASRSSVFEAMLFGHLPETGDVICIDDEFIDASLFKALLGFIYCGEAEINENTVVETLYVADKYCVTELVKHCHAFLEANISESTLFVIIQSAELFNNSKLLSMCANFITESKSISRKIFESPSLFSMSREFLTCLIKSDGLFLKEKTIYDKVMLWAEHGCEKEGKDKNDPAEIRRKLGDLLFQIRFPLFSLETFWRDIAPKEILSAEEKMEISRLNVGENLPNSKFNRNKRGNLADILRVRDTSKTCDWAANGQEDCIDFEVDKTVELCGILLYGSSKTPYTYVVEVRISSVTSNNCLLHVPPTTFEDSKPIFAIKFHKPCEIRAKERYKICVKMKGPKSFSGDFYDHVKHSDISIQFFGSSYTGNGTCPEYGQIPGFLCAVNVINP</sequence>
<evidence type="ECO:0000259" key="3">
    <source>
        <dbReference type="PROSITE" id="PS50097"/>
    </source>
</evidence>
<dbReference type="Pfam" id="PF00651">
    <property type="entry name" value="BTB"/>
    <property type="match status" value="1"/>
</dbReference>
<dbReference type="OrthoDB" id="6073667at2759"/>
<evidence type="ECO:0000313" key="4">
    <source>
        <dbReference type="EnsemblMetazoa" id="G8356.4:cds"/>
    </source>
</evidence>
<dbReference type="InterPro" id="IPR012983">
    <property type="entry name" value="PHR"/>
</dbReference>
<dbReference type="EnsemblMetazoa" id="G8356.3">
    <property type="protein sequence ID" value="G8356.3:cds"/>
    <property type="gene ID" value="G8356"/>
</dbReference>
<feature type="domain" description="BTB" evidence="3">
    <location>
        <begin position="29"/>
        <end position="97"/>
    </location>
</feature>
<dbReference type="Gene3D" id="3.30.710.10">
    <property type="entry name" value="Potassium Channel Kv1.1, Chain A"/>
    <property type="match status" value="1"/>
</dbReference>
<dbReference type="Gene3D" id="1.25.40.420">
    <property type="match status" value="1"/>
</dbReference>
<keyword evidence="2" id="KW-0963">Cytoplasm</keyword>